<dbReference type="InterPro" id="IPR003819">
    <property type="entry name" value="TauD/TfdA-like"/>
</dbReference>
<evidence type="ECO:0000313" key="5">
    <source>
        <dbReference type="EMBL" id="NEZ54436.1"/>
    </source>
</evidence>
<keyword evidence="6" id="KW-1185">Reference proteome</keyword>
<dbReference type="SUPFAM" id="SSF51197">
    <property type="entry name" value="Clavaminate synthase-like"/>
    <property type="match status" value="1"/>
</dbReference>
<evidence type="ECO:0000256" key="1">
    <source>
        <dbReference type="ARBA" id="ARBA00001954"/>
    </source>
</evidence>
<dbReference type="InterPro" id="IPR050411">
    <property type="entry name" value="AlphaKG_dependent_hydroxylases"/>
</dbReference>
<dbReference type="Proteomes" id="UP000481033">
    <property type="component" value="Unassembled WGS sequence"/>
</dbReference>
<evidence type="ECO:0000313" key="6">
    <source>
        <dbReference type="Proteomes" id="UP000481033"/>
    </source>
</evidence>
<accession>A0A6M0RDZ7</accession>
<evidence type="ECO:0000256" key="3">
    <source>
        <dbReference type="ARBA" id="ARBA00023194"/>
    </source>
</evidence>
<dbReference type="EMBL" id="QXHD01000003">
    <property type="protein sequence ID" value="NEZ54436.1"/>
    <property type="molecule type" value="Genomic_DNA"/>
</dbReference>
<feature type="domain" description="TauD/TfdA-like" evidence="4">
    <location>
        <begin position="101"/>
        <end position="375"/>
    </location>
</feature>
<dbReference type="Gene3D" id="3.60.130.10">
    <property type="entry name" value="Clavaminate synthase-like"/>
    <property type="match status" value="1"/>
</dbReference>
<dbReference type="RefSeq" id="WP_163696034.1">
    <property type="nucleotide sequence ID" value="NZ_QXHD01000003.1"/>
</dbReference>
<dbReference type="GO" id="GO:0016491">
    <property type="term" value="F:oxidoreductase activity"/>
    <property type="evidence" value="ECO:0007669"/>
    <property type="project" value="UniProtKB-KW"/>
</dbReference>
<dbReference type="Pfam" id="PF02668">
    <property type="entry name" value="TauD"/>
    <property type="match status" value="1"/>
</dbReference>
<dbReference type="GO" id="GO:0017000">
    <property type="term" value="P:antibiotic biosynthetic process"/>
    <property type="evidence" value="ECO:0007669"/>
    <property type="project" value="UniProtKB-KW"/>
</dbReference>
<protein>
    <recommendedName>
        <fullName evidence="4">TauD/TfdA-like domain-containing protein</fullName>
    </recommendedName>
</protein>
<reference evidence="5 6" key="1">
    <citation type="journal article" date="2020" name="Microb. Ecol.">
        <title>Ecogenomics of the Marine Benthic Filamentous Cyanobacterium Adonisia.</title>
        <authorList>
            <person name="Walter J.M."/>
            <person name="Coutinho F.H."/>
            <person name="Leomil L."/>
            <person name="Hargreaves P.I."/>
            <person name="Campeao M.E."/>
            <person name="Vieira V.V."/>
            <person name="Silva B.S."/>
            <person name="Fistarol G.O."/>
            <person name="Salomon P.S."/>
            <person name="Sawabe T."/>
            <person name="Mino S."/>
            <person name="Hosokawa M."/>
            <person name="Miyashita H."/>
            <person name="Maruyama F."/>
            <person name="van Verk M.C."/>
            <person name="Dutilh B.E."/>
            <person name="Thompson C.C."/>
            <person name="Thompson F.L."/>
        </authorList>
    </citation>
    <scope>NUCLEOTIDE SEQUENCE [LARGE SCALE GENOMIC DNA]</scope>
    <source>
        <strain evidence="5 6">CCMR0081</strain>
    </source>
</reference>
<dbReference type="PANTHER" id="PTHR10696:SF56">
    <property type="entry name" value="TAUD_TFDA-LIKE DOMAIN-CONTAINING PROTEIN"/>
    <property type="match status" value="1"/>
</dbReference>
<keyword evidence="3" id="KW-0045">Antibiotic biosynthesis</keyword>
<evidence type="ECO:0000259" key="4">
    <source>
        <dbReference type="Pfam" id="PF02668"/>
    </source>
</evidence>
<organism evidence="5 6">
    <name type="scientific">Adonisia turfae CCMR0081</name>
    <dbReference type="NCBI Taxonomy" id="2292702"/>
    <lineage>
        <taxon>Bacteria</taxon>
        <taxon>Bacillati</taxon>
        <taxon>Cyanobacteriota</taxon>
        <taxon>Adonisia</taxon>
        <taxon>Adonisia turfae</taxon>
    </lineage>
</organism>
<dbReference type="PANTHER" id="PTHR10696">
    <property type="entry name" value="GAMMA-BUTYROBETAINE HYDROXYLASE-RELATED"/>
    <property type="match status" value="1"/>
</dbReference>
<comment type="caution">
    <text evidence="5">The sequence shown here is derived from an EMBL/GenBank/DDBJ whole genome shotgun (WGS) entry which is preliminary data.</text>
</comment>
<comment type="cofactor">
    <cofactor evidence="1">
        <name>Fe(2+)</name>
        <dbReference type="ChEBI" id="CHEBI:29033"/>
    </cofactor>
</comment>
<name>A0A6M0RDZ7_9CYAN</name>
<keyword evidence="2" id="KW-0560">Oxidoreductase</keyword>
<dbReference type="AlphaFoldDB" id="A0A6M0RDZ7"/>
<proteinExistence type="predicted"/>
<evidence type="ECO:0000256" key="2">
    <source>
        <dbReference type="ARBA" id="ARBA00023002"/>
    </source>
</evidence>
<sequence length="403" mass="46888">MKLASLCSKHPWNLILHQQDLENSDVFETLKQLHISGEIQPGDKISSYDKVSLNILEQLAKLFPGEYRLSEQSLLNQNVCQQVLRVSPPVTSNTFAELPMSRDQLDKELSEHGYALFRADQPFDEKKITELIGGKDKLISYKHGLNARNQVPHSIFSYVTPWSHKEEILPHNELSHHTEFPKYVCFMCKQPAQHGGETTIYDCEQAFKNLSSTCQQEIRGRNVVFVRKHVEQRDHEEYDSSWQDISARSSQDAIAHWENLGYTCLLYQEDYNGTPIDVLETQLERPFVYHYQGRTCLNASVVGAAAYWYRQVMGDKKPQLSLQWSDRKPLPEKLLHEMEDAVKLARIFYFDRWRENDLLILDNLRVAHGRLPFLGDRLVGILMGTKARFKFQVNEWIVEETYN</sequence>
<gene>
    <name evidence="5" type="ORF">DXZ20_01725</name>
</gene>
<dbReference type="InterPro" id="IPR042098">
    <property type="entry name" value="TauD-like_sf"/>
</dbReference>